<gene>
    <name evidence="10 11" type="primary">nadA</name>
    <name evidence="11" type="ORF">KJ970_03895</name>
</gene>
<dbReference type="GO" id="GO:0005829">
    <property type="term" value="C:cytosol"/>
    <property type="evidence" value="ECO:0007669"/>
    <property type="project" value="TreeGrafter"/>
</dbReference>
<dbReference type="Proteomes" id="UP000777784">
    <property type="component" value="Unassembled WGS sequence"/>
</dbReference>
<name>A0A948RSG4_UNCEI</name>
<evidence type="ECO:0000256" key="4">
    <source>
        <dbReference type="ARBA" id="ARBA00022490"/>
    </source>
</evidence>
<dbReference type="NCBIfam" id="TIGR00550">
    <property type="entry name" value="nadA"/>
    <property type="match status" value="1"/>
</dbReference>
<reference evidence="11" key="1">
    <citation type="submission" date="2021-05" db="EMBL/GenBank/DDBJ databases">
        <title>Energy efficiency and biological interactions define the core microbiome of deep oligotrophic groundwater.</title>
        <authorList>
            <person name="Mehrshad M."/>
            <person name="Lopez-Fernandez M."/>
            <person name="Bell E."/>
            <person name="Bernier-Latmani R."/>
            <person name="Bertilsson S."/>
            <person name="Dopson M."/>
        </authorList>
    </citation>
    <scope>NUCLEOTIDE SEQUENCE</scope>
    <source>
        <strain evidence="11">Modern_marine.mb.64</strain>
    </source>
</reference>
<dbReference type="NCBIfam" id="NF006878">
    <property type="entry name" value="PRK09375.1-2"/>
    <property type="match status" value="1"/>
</dbReference>
<keyword evidence="7 10" id="KW-0479">Metal-binding</keyword>
<organism evidence="11 12">
    <name type="scientific">Eiseniibacteriota bacterium</name>
    <dbReference type="NCBI Taxonomy" id="2212470"/>
    <lineage>
        <taxon>Bacteria</taxon>
        <taxon>Candidatus Eiseniibacteriota</taxon>
    </lineage>
</organism>
<comment type="catalytic activity">
    <reaction evidence="10">
        <text>iminosuccinate + dihydroxyacetone phosphate = quinolinate + phosphate + 2 H2O + H(+)</text>
        <dbReference type="Rhea" id="RHEA:25888"/>
        <dbReference type="ChEBI" id="CHEBI:15377"/>
        <dbReference type="ChEBI" id="CHEBI:15378"/>
        <dbReference type="ChEBI" id="CHEBI:29959"/>
        <dbReference type="ChEBI" id="CHEBI:43474"/>
        <dbReference type="ChEBI" id="CHEBI:57642"/>
        <dbReference type="ChEBI" id="CHEBI:77875"/>
        <dbReference type="EC" id="2.5.1.72"/>
    </reaction>
</comment>
<evidence type="ECO:0000313" key="11">
    <source>
        <dbReference type="EMBL" id="MBU2690045.1"/>
    </source>
</evidence>
<dbReference type="InterPro" id="IPR023066">
    <property type="entry name" value="Quinolinate_synth_type2"/>
</dbReference>
<protein>
    <recommendedName>
        <fullName evidence="2 10">Quinolinate synthase</fullName>
        <ecNumber evidence="2 10">2.5.1.72</ecNumber>
    </recommendedName>
</protein>
<keyword evidence="9 10" id="KW-0411">Iron-sulfur</keyword>
<evidence type="ECO:0000256" key="10">
    <source>
        <dbReference type="HAMAP-Rule" id="MF_00568"/>
    </source>
</evidence>
<dbReference type="InterPro" id="IPR036094">
    <property type="entry name" value="NadA_sf"/>
</dbReference>
<feature type="binding site" evidence="10">
    <location>
        <begin position="119"/>
        <end position="121"/>
    </location>
    <ligand>
        <name>iminosuccinate</name>
        <dbReference type="ChEBI" id="CHEBI:77875"/>
    </ligand>
</feature>
<comment type="subcellular location">
    <subcellularLocation>
        <location evidence="10">Cytoplasm</location>
    </subcellularLocation>
</comment>
<evidence type="ECO:0000256" key="1">
    <source>
        <dbReference type="ARBA" id="ARBA00005065"/>
    </source>
</evidence>
<keyword evidence="3 10" id="KW-0004">4Fe-4S</keyword>
<dbReference type="Gene3D" id="3.40.50.10800">
    <property type="entry name" value="NadA-like"/>
    <property type="match status" value="3"/>
</dbReference>
<comment type="similarity">
    <text evidence="10">Belongs to the quinolinate synthase family. Type 2 subfamily.</text>
</comment>
<feature type="binding site" evidence="10">
    <location>
        <position position="271"/>
    </location>
    <ligand>
        <name>[4Fe-4S] cluster</name>
        <dbReference type="ChEBI" id="CHEBI:49883"/>
    </ligand>
</feature>
<dbReference type="EC" id="2.5.1.72" evidence="2 10"/>
<feature type="binding site" evidence="10">
    <location>
        <begin position="205"/>
        <end position="207"/>
    </location>
    <ligand>
        <name>iminosuccinate</name>
        <dbReference type="ChEBI" id="CHEBI:77875"/>
    </ligand>
</feature>
<feature type="binding site" evidence="10">
    <location>
        <position position="31"/>
    </location>
    <ligand>
        <name>iminosuccinate</name>
        <dbReference type="ChEBI" id="CHEBI:77875"/>
    </ligand>
</feature>
<evidence type="ECO:0000256" key="7">
    <source>
        <dbReference type="ARBA" id="ARBA00022723"/>
    </source>
</evidence>
<dbReference type="SUPFAM" id="SSF142754">
    <property type="entry name" value="NadA-like"/>
    <property type="match status" value="1"/>
</dbReference>
<dbReference type="GO" id="GO:0008987">
    <property type="term" value="F:quinolinate synthetase A activity"/>
    <property type="evidence" value="ECO:0007669"/>
    <property type="project" value="UniProtKB-UniRule"/>
</dbReference>
<dbReference type="GO" id="GO:0034628">
    <property type="term" value="P:'de novo' NAD+ biosynthetic process from L-aspartate"/>
    <property type="evidence" value="ECO:0007669"/>
    <property type="project" value="TreeGrafter"/>
</dbReference>
<keyword evidence="8 10" id="KW-0408">Iron</keyword>
<evidence type="ECO:0000313" key="12">
    <source>
        <dbReference type="Proteomes" id="UP000777784"/>
    </source>
</evidence>
<evidence type="ECO:0000256" key="9">
    <source>
        <dbReference type="ARBA" id="ARBA00023014"/>
    </source>
</evidence>
<feature type="binding site" evidence="10">
    <location>
        <position position="48"/>
    </location>
    <ligand>
        <name>iminosuccinate</name>
        <dbReference type="ChEBI" id="CHEBI:77875"/>
    </ligand>
</feature>
<evidence type="ECO:0000256" key="8">
    <source>
        <dbReference type="ARBA" id="ARBA00023004"/>
    </source>
</evidence>
<sequence length="315" mass="34831">MATTTPIDPKLDLFDAIDKLRKKLNAVILAHFYQEGEIQDVADHVGDSLALAQEAARTTKSVIVFAGVHFMAETAKILNPDKQVLLPSLDAGCSLADGCKPDEFRKFLGRHPDHVVISYINCSAEVKAMSDVICTSSNAVKIVQSIPADRKIVFAPDQHLGRYVIKQTGRDMVLWPGTCEVHETFSAKQIVQLKIRHPEAKVAAHPECTEAVLNLADHIGSTSSLLKFVAASPAAAFIVVTEPGIIHQMKKLAPDKIFIPGPSDSCSCNECPYMRENTPERLYLCMRDRTPEIEVPEEIRRRALIPIQRMLEISK</sequence>
<dbReference type="Pfam" id="PF02445">
    <property type="entry name" value="NadA"/>
    <property type="match status" value="1"/>
</dbReference>
<dbReference type="EMBL" id="JAHJDP010000023">
    <property type="protein sequence ID" value="MBU2690045.1"/>
    <property type="molecule type" value="Genomic_DNA"/>
</dbReference>
<keyword evidence="5 10" id="KW-0662">Pyridine nucleotide biosynthesis</keyword>
<comment type="function">
    <text evidence="10">Catalyzes the condensation of iminoaspartate with dihydroxyacetone phosphate to form quinolinate.</text>
</comment>
<dbReference type="GO" id="GO:0051539">
    <property type="term" value="F:4 iron, 4 sulfur cluster binding"/>
    <property type="evidence" value="ECO:0007669"/>
    <property type="project" value="UniProtKB-KW"/>
</dbReference>
<evidence type="ECO:0000256" key="6">
    <source>
        <dbReference type="ARBA" id="ARBA00022679"/>
    </source>
</evidence>
<evidence type="ECO:0000256" key="5">
    <source>
        <dbReference type="ARBA" id="ARBA00022642"/>
    </source>
</evidence>
<dbReference type="FunFam" id="3.40.50.10800:FF:000003">
    <property type="entry name" value="Quinolinate synthase A"/>
    <property type="match status" value="1"/>
</dbReference>
<feature type="binding site" evidence="10">
    <location>
        <position position="93"/>
    </location>
    <ligand>
        <name>[4Fe-4S] cluster</name>
        <dbReference type="ChEBI" id="CHEBI:49883"/>
    </ligand>
</feature>
<evidence type="ECO:0000256" key="3">
    <source>
        <dbReference type="ARBA" id="ARBA00022485"/>
    </source>
</evidence>
<dbReference type="InterPro" id="IPR003473">
    <property type="entry name" value="NadA"/>
</dbReference>
<accession>A0A948RSG4</accession>
<evidence type="ECO:0000256" key="2">
    <source>
        <dbReference type="ARBA" id="ARBA00012669"/>
    </source>
</evidence>
<dbReference type="PANTHER" id="PTHR30573:SF0">
    <property type="entry name" value="QUINOLINATE SYNTHASE, CHLOROPLASTIC"/>
    <property type="match status" value="1"/>
</dbReference>
<proteinExistence type="inferred from homology"/>
<feature type="binding site" evidence="10">
    <location>
        <position position="222"/>
    </location>
    <ligand>
        <name>iminosuccinate</name>
        <dbReference type="ChEBI" id="CHEBI:77875"/>
    </ligand>
</feature>
<comment type="caution">
    <text evidence="11">The sequence shown here is derived from an EMBL/GenBank/DDBJ whole genome shotgun (WGS) entry which is preliminary data.</text>
</comment>
<comment type="pathway">
    <text evidence="1 10">Cofactor biosynthesis; NAD(+) biosynthesis; quinolinate from iminoaspartate: step 1/1.</text>
</comment>
<feature type="binding site" evidence="10">
    <location>
        <position position="179"/>
    </location>
    <ligand>
        <name>[4Fe-4S] cluster</name>
        <dbReference type="ChEBI" id="CHEBI:49883"/>
    </ligand>
</feature>
<dbReference type="PANTHER" id="PTHR30573">
    <property type="entry name" value="QUINOLINATE SYNTHETASE A"/>
    <property type="match status" value="1"/>
</dbReference>
<dbReference type="HAMAP" id="MF_00568">
    <property type="entry name" value="NadA_type2"/>
    <property type="match status" value="1"/>
</dbReference>
<dbReference type="AlphaFoldDB" id="A0A948RSG4"/>
<keyword evidence="4 10" id="KW-0963">Cytoplasm</keyword>
<feature type="binding site" evidence="10">
    <location>
        <position position="136"/>
    </location>
    <ligand>
        <name>iminosuccinate</name>
        <dbReference type="ChEBI" id="CHEBI:77875"/>
    </ligand>
</feature>
<dbReference type="GO" id="GO:0046872">
    <property type="term" value="F:metal ion binding"/>
    <property type="evidence" value="ECO:0007669"/>
    <property type="project" value="UniProtKB-KW"/>
</dbReference>
<comment type="cofactor">
    <cofactor evidence="10">
        <name>[4Fe-4S] cluster</name>
        <dbReference type="ChEBI" id="CHEBI:49883"/>
    </cofactor>
    <text evidence="10">Binds 1 [4Fe-4S] cluster per subunit.</text>
</comment>
<keyword evidence="6 10" id="KW-0808">Transferase</keyword>